<evidence type="ECO:0000313" key="2">
    <source>
        <dbReference type="EMBL" id="BBH50115.1"/>
    </source>
</evidence>
<accession>A0A3G9KAL4</accession>
<dbReference type="RefSeq" id="WP_269777012.1">
    <property type="nucleotide sequence ID" value="NZ_AP019367.1"/>
</dbReference>
<dbReference type="GO" id="GO:0016758">
    <property type="term" value="F:hexosyltransferase activity"/>
    <property type="evidence" value="ECO:0007669"/>
    <property type="project" value="UniProtKB-ARBA"/>
</dbReference>
<evidence type="ECO:0000313" key="3">
    <source>
        <dbReference type="Proteomes" id="UP000273154"/>
    </source>
</evidence>
<dbReference type="InterPro" id="IPR029044">
    <property type="entry name" value="Nucleotide-diphossugar_trans"/>
</dbReference>
<proteinExistence type="predicted"/>
<dbReference type="PANTHER" id="PTHR22916">
    <property type="entry name" value="GLYCOSYLTRANSFERASE"/>
    <property type="match status" value="1"/>
</dbReference>
<dbReference type="GeneID" id="88848830"/>
<keyword evidence="2" id="KW-0808">Transferase</keyword>
<keyword evidence="3" id="KW-1185">Reference proteome</keyword>
<dbReference type="InterPro" id="IPR001173">
    <property type="entry name" value="Glyco_trans_2-like"/>
</dbReference>
<gene>
    <name evidence="2" type="primary">wcaA1</name>
    <name evidence="2" type="ORF">Pcatena_07020</name>
</gene>
<dbReference type="EMBL" id="AP019367">
    <property type="protein sequence ID" value="BBH50115.1"/>
    <property type="molecule type" value="Genomic_DNA"/>
</dbReference>
<organism evidence="2 3">
    <name type="scientific">Parolsenella catena</name>
    <dbReference type="NCBI Taxonomy" id="2003188"/>
    <lineage>
        <taxon>Bacteria</taxon>
        <taxon>Bacillati</taxon>
        <taxon>Actinomycetota</taxon>
        <taxon>Coriobacteriia</taxon>
        <taxon>Coriobacteriales</taxon>
        <taxon>Atopobiaceae</taxon>
        <taxon>Parolsenella</taxon>
    </lineage>
</organism>
<dbReference type="SUPFAM" id="SSF53448">
    <property type="entry name" value="Nucleotide-diphospho-sugar transferases"/>
    <property type="match status" value="1"/>
</dbReference>
<dbReference type="Pfam" id="PF00535">
    <property type="entry name" value="Glycos_transf_2"/>
    <property type="match status" value="1"/>
</dbReference>
<feature type="domain" description="Glycosyltransferase 2-like" evidence="1">
    <location>
        <begin position="10"/>
        <end position="115"/>
    </location>
</feature>
<name>A0A3G9KAL4_9ACTN</name>
<dbReference type="Proteomes" id="UP000273154">
    <property type="component" value="Chromosome"/>
</dbReference>
<dbReference type="KEGG" id="pcat:Pcatena_07020"/>
<sequence length="346" mass="40294">MTTGKTITFGIPCYNSAEYMDHCISSILEGSDYAEDVQIVIVDDGSTKDNTYEKALEWQNRYPNIVEAVHQENGGHGMAVLAALEHAKGLYFKIVDSDDWLDDDALSKLLSTLRDFEWRDMRVDLVITNYVYEHVEDNTQNVIDYKYVLKRNKVITWDKIGHFNMAQNLLMHSLCYRTDILRDGGVPMPAHTFYVDNIYAYVPLPRCKTLYYLDVDLYRYFIGRDDQSVNEKVMVSRIDQQLRITRIMMDAYHLYDDIETPELRSYMIGYFTLMMAACSVFSRMSDKPDAMANCDELWDHLKEYDKRMYRRARMGIVGIATNLPTKVGEKFTLGIYRIASKLVKFN</sequence>
<evidence type="ECO:0000259" key="1">
    <source>
        <dbReference type="Pfam" id="PF00535"/>
    </source>
</evidence>
<dbReference type="PANTHER" id="PTHR22916:SF3">
    <property type="entry name" value="UDP-GLCNAC:BETAGAL BETA-1,3-N-ACETYLGLUCOSAMINYLTRANSFERASE-LIKE PROTEIN 1"/>
    <property type="match status" value="1"/>
</dbReference>
<dbReference type="AlphaFoldDB" id="A0A3G9KAL4"/>
<reference evidence="3" key="1">
    <citation type="submission" date="2018-11" db="EMBL/GenBank/DDBJ databases">
        <title>Comparative genomics of Parolsenella catena and Libanicoccus massiliensis: Reclassification of Libanicoccus massiliensis as Parolsenella massiliensis comb. nov.</title>
        <authorList>
            <person name="Sakamoto M."/>
            <person name="Ikeyama N."/>
            <person name="Murakami T."/>
            <person name="Mori H."/>
            <person name="Yuki M."/>
            <person name="Ohkuma M."/>
        </authorList>
    </citation>
    <scope>NUCLEOTIDE SEQUENCE [LARGE SCALE GENOMIC DNA]</scope>
    <source>
        <strain evidence="3">JCM 31932</strain>
    </source>
</reference>
<protein>
    <submittedName>
        <fullName evidence="2">Glycosyl transferase</fullName>
    </submittedName>
</protein>
<dbReference type="Gene3D" id="3.90.550.10">
    <property type="entry name" value="Spore Coat Polysaccharide Biosynthesis Protein SpsA, Chain A"/>
    <property type="match status" value="1"/>
</dbReference>